<evidence type="ECO:0000313" key="4">
    <source>
        <dbReference type="Proteomes" id="UP000887577"/>
    </source>
</evidence>
<dbReference type="AlphaFoldDB" id="A0A914YHL4"/>
<dbReference type="WBParaSite" id="PSU_v2.g18971.t1">
    <property type="protein sequence ID" value="PSU_v2.g18971.t1"/>
    <property type="gene ID" value="PSU_v2.g18971"/>
</dbReference>
<proteinExistence type="predicted"/>
<evidence type="ECO:0000256" key="1">
    <source>
        <dbReference type="ARBA" id="ARBA00022574"/>
    </source>
</evidence>
<evidence type="ECO:0000259" key="3">
    <source>
        <dbReference type="Pfam" id="PF25469"/>
    </source>
</evidence>
<accession>A0A914YHL4</accession>
<evidence type="ECO:0000313" key="5">
    <source>
        <dbReference type="WBParaSite" id="PSU_v2.g18971.t1"/>
    </source>
</evidence>
<evidence type="ECO:0000256" key="2">
    <source>
        <dbReference type="ARBA" id="ARBA00022737"/>
    </source>
</evidence>
<keyword evidence="2" id="KW-0677">Repeat</keyword>
<dbReference type="InterPro" id="IPR052752">
    <property type="entry name" value="NACHT-WD_repeat"/>
</dbReference>
<dbReference type="PANTHER" id="PTHR19871:SF14">
    <property type="entry name" value="DUF4062 DOMAIN-CONTAINING PROTEIN"/>
    <property type="match status" value="1"/>
</dbReference>
<keyword evidence="1" id="KW-0853">WD repeat</keyword>
<dbReference type="PANTHER" id="PTHR19871">
    <property type="entry name" value="BETA TRANSDUCIN-RELATED PROTEIN"/>
    <property type="match status" value="1"/>
</dbReference>
<name>A0A914YHL4_9BILA</name>
<keyword evidence="4" id="KW-1185">Reference proteome</keyword>
<dbReference type="Pfam" id="PF25469">
    <property type="entry name" value="WHD_NWD1"/>
    <property type="match status" value="1"/>
</dbReference>
<sequence>MILDSLDQLSKIDSAEELLWFPPQLPSFVKVIVSFSSNTTIEGNMNKLVEHKNQYILVPSLGHELGLEVIQRWLKSIGRTLTNRQYEIVKKALNHCTLPLFVKLVYATVARWKSYSKPQDTILFKSVQQSVHALFDRTESHHGKLLVSHALSYITAARSGLSDSELEDLISLDDKVLDDIYQYHLPPVRR</sequence>
<protein>
    <recommendedName>
        <fullName evidence="3">NWD1/2-like winged helix-turn-helix domain-containing protein</fullName>
    </recommendedName>
</protein>
<feature type="domain" description="NWD1/2-like winged helix-turn-helix" evidence="3">
    <location>
        <begin position="126"/>
        <end position="182"/>
    </location>
</feature>
<dbReference type="InterPro" id="IPR057588">
    <property type="entry name" value="NWD1/2-like_WH"/>
</dbReference>
<reference evidence="5" key="1">
    <citation type="submission" date="2022-11" db="UniProtKB">
        <authorList>
            <consortium name="WormBaseParasite"/>
        </authorList>
    </citation>
    <scope>IDENTIFICATION</scope>
</reference>
<dbReference type="Proteomes" id="UP000887577">
    <property type="component" value="Unplaced"/>
</dbReference>
<organism evidence="4 5">
    <name type="scientific">Panagrolaimus superbus</name>
    <dbReference type="NCBI Taxonomy" id="310955"/>
    <lineage>
        <taxon>Eukaryota</taxon>
        <taxon>Metazoa</taxon>
        <taxon>Ecdysozoa</taxon>
        <taxon>Nematoda</taxon>
        <taxon>Chromadorea</taxon>
        <taxon>Rhabditida</taxon>
        <taxon>Tylenchina</taxon>
        <taxon>Panagrolaimomorpha</taxon>
        <taxon>Panagrolaimoidea</taxon>
        <taxon>Panagrolaimidae</taxon>
        <taxon>Panagrolaimus</taxon>
    </lineage>
</organism>